<sequence length="169" mass="18215">MAWAGHVLCRRIHLAHEVFLAMTSSPSSPSIRHVRPAEQETKGSLSALPSTVSVSPTNCISDVSVCGFTGCLVLRSSSSGVFWSLRHGCVNKLAPGSTRRGCHTTITSSRPQTVRKRMRMADSRRGRGEVLGVGVHSLSATTSHPPSSPREDASPEPRCFEVFVSKLFS</sequence>
<keyword evidence="3" id="KW-1185">Reference proteome</keyword>
<dbReference type="Proteomes" id="UP000245119">
    <property type="component" value="Linkage Group LG4"/>
</dbReference>
<feature type="region of interest" description="Disordered" evidence="1">
    <location>
        <begin position="25"/>
        <end position="49"/>
    </location>
</feature>
<name>A0A2T7PH64_POMCA</name>
<accession>A0A2T7PH64</accession>
<gene>
    <name evidence="2" type="ORF">C0Q70_08207</name>
</gene>
<dbReference type="AlphaFoldDB" id="A0A2T7PH64"/>
<evidence type="ECO:0000313" key="3">
    <source>
        <dbReference type="Proteomes" id="UP000245119"/>
    </source>
</evidence>
<feature type="region of interest" description="Disordered" evidence="1">
    <location>
        <begin position="137"/>
        <end position="157"/>
    </location>
</feature>
<reference evidence="2 3" key="1">
    <citation type="submission" date="2018-04" db="EMBL/GenBank/DDBJ databases">
        <title>The genome of golden apple snail Pomacea canaliculata provides insight into stress tolerance and invasive adaptation.</title>
        <authorList>
            <person name="Liu C."/>
            <person name="Liu B."/>
            <person name="Ren Y."/>
            <person name="Zhang Y."/>
            <person name="Wang H."/>
            <person name="Li S."/>
            <person name="Jiang F."/>
            <person name="Yin L."/>
            <person name="Zhang G."/>
            <person name="Qian W."/>
            <person name="Fan W."/>
        </authorList>
    </citation>
    <scope>NUCLEOTIDE SEQUENCE [LARGE SCALE GENOMIC DNA]</scope>
    <source>
        <strain evidence="2">SZHN2017</strain>
        <tissue evidence="2">Muscle</tissue>
    </source>
</reference>
<dbReference type="EMBL" id="PZQS01000004">
    <property type="protein sequence ID" value="PVD32761.1"/>
    <property type="molecule type" value="Genomic_DNA"/>
</dbReference>
<proteinExistence type="predicted"/>
<evidence type="ECO:0000256" key="1">
    <source>
        <dbReference type="SAM" id="MobiDB-lite"/>
    </source>
</evidence>
<evidence type="ECO:0000313" key="2">
    <source>
        <dbReference type="EMBL" id="PVD32761.1"/>
    </source>
</evidence>
<protein>
    <submittedName>
        <fullName evidence="2">Uncharacterized protein</fullName>
    </submittedName>
</protein>
<comment type="caution">
    <text evidence="2">The sequence shown here is derived from an EMBL/GenBank/DDBJ whole genome shotgun (WGS) entry which is preliminary data.</text>
</comment>
<organism evidence="2 3">
    <name type="scientific">Pomacea canaliculata</name>
    <name type="common">Golden apple snail</name>
    <dbReference type="NCBI Taxonomy" id="400727"/>
    <lineage>
        <taxon>Eukaryota</taxon>
        <taxon>Metazoa</taxon>
        <taxon>Spiralia</taxon>
        <taxon>Lophotrochozoa</taxon>
        <taxon>Mollusca</taxon>
        <taxon>Gastropoda</taxon>
        <taxon>Caenogastropoda</taxon>
        <taxon>Architaenioglossa</taxon>
        <taxon>Ampullarioidea</taxon>
        <taxon>Ampullariidae</taxon>
        <taxon>Pomacea</taxon>
    </lineage>
</organism>